<accession>A0ABD4DXC3</accession>
<keyword evidence="1" id="KW-0472">Membrane</keyword>
<gene>
    <name evidence="2" type="ORF">WJ68_20175</name>
</gene>
<comment type="caution">
    <text evidence="2">The sequence shown here is derived from an EMBL/GenBank/DDBJ whole genome shotgun (WGS) entry which is preliminary data.</text>
</comment>
<organism evidence="2 3">
    <name type="scientific">Burkholderia ubonensis</name>
    <dbReference type="NCBI Taxonomy" id="101571"/>
    <lineage>
        <taxon>Bacteria</taxon>
        <taxon>Pseudomonadati</taxon>
        <taxon>Pseudomonadota</taxon>
        <taxon>Betaproteobacteria</taxon>
        <taxon>Burkholderiales</taxon>
        <taxon>Burkholderiaceae</taxon>
        <taxon>Burkholderia</taxon>
        <taxon>Burkholderia cepacia complex</taxon>
    </lineage>
</organism>
<dbReference type="Proteomes" id="UP000057910">
    <property type="component" value="Unassembled WGS sequence"/>
</dbReference>
<feature type="transmembrane region" description="Helical" evidence="1">
    <location>
        <begin position="55"/>
        <end position="88"/>
    </location>
</feature>
<keyword evidence="1" id="KW-1133">Transmembrane helix</keyword>
<protein>
    <submittedName>
        <fullName evidence="2">Uncharacterized protein</fullName>
    </submittedName>
</protein>
<evidence type="ECO:0000313" key="3">
    <source>
        <dbReference type="Proteomes" id="UP000057910"/>
    </source>
</evidence>
<sequence length="93" mass="9459">MREIYDTERAAVSGGLSPSGIMSWINGLIRPTKPIEPWINRFPAPDVSPGIVTGIGIFAVVAGTAILAAASGTLGILATTATGALGALTRALR</sequence>
<dbReference type="EMBL" id="LPAD01000081">
    <property type="protein sequence ID" value="KVN81586.1"/>
    <property type="molecule type" value="Genomic_DNA"/>
</dbReference>
<dbReference type="RefSeq" id="WP_060040803.1">
    <property type="nucleotide sequence ID" value="NZ_LPAD01000081.1"/>
</dbReference>
<keyword evidence="1" id="KW-0812">Transmembrane</keyword>
<proteinExistence type="predicted"/>
<name>A0ABD4DXC3_9BURK</name>
<dbReference type="AlphaFoldDB" id="A0ABD4DXC3"/>
<evidence type="ECO:0000313" key="2">
    <source>
        <dbReference type="EMBL" id="KVN81586.1"/>
    </source>
</evidence>
<evidence type="ECO:0000256" key="1">
    <source>
        <dbReference type="SAM" id="Phobius"/>
    </source>
</evidence>
<reference evidence="2 3" key="1">
    <citation type="submission" date="2015-11" db="EMBL/GenBank/DDBJ databases">
        <title>Expanding the genomic diversity of Burkholderia species for the development of highly accurate diagnostics.</title>
        <authorList>
            <person name="Sahl J."/>
            <person name="Keim P."/>
            <person name="Wagner D."/>
        </authorList>
    </citation>
    <scope>NUCLEOTIDE SEQUENCE [LARGE SCALE GENOMIC DNA]</scope>
    <source>
        <strain evidence="2 3">MSMB1585WGS</strain>
    </source>
</reference>